<dbReference type="Proteomes" id="UP000277212">
    <property type="component" value="Unassembled WGS sequence"/>
</dbReference>
<dbReference type="InterPro" id="IPR011990">
    <property type="entry name" value="TPR-like_helical_dom_sf"/>
</dbReference>
<evidence type="ECO:0000313" key="3">
    <source>
        <dbReference type="Proteomes" id="UP000277212"/>
    </source>
</evidence>
<evidence type="ECO:0000313" key="2">
    <source>
        <dbReference type="EMBL" id="RMJ03714.1"/>
    </source>
</evidence>
<gene>
    <name evidence="2" type="ORF">CDV36_014758</name>
</gene>
<dbReference type="OrthoDB" id="2017974at2759"/>
<dbReference type="AlphaFoldDB" id="A0A3M2REY0"/>
<keyword evidence="3" id="KW-1185">Reference proteome</keyword>
<evidence type="ECO:0000256" key="1">
    <source>
        <dbReference type="SAM" id="MobiDB-lite"/>
    </source>
</evidence>
<dbReference type="SUPFAM" id="SSF48452">
    <property type="entry name" value="TPR-like"/>
    <property type="match status" value="1"/>
</dbReference>
<protein>
    <submittedName>
        <fullName evidence="2">Uncharacterized protein</fullName>
    </submittedName>
</protein>
<comment type="caution">
    <text evidence="2">The sequence shown here is derived from an EMBL/GenBank/DDBJ whole genome shotgun (WGS) entry which is preliminary data.</text>
</comment>
<accession>A0A3M2REY0</accession>
<name>A0A3M2REY0_9HYPO</name>
<sequence length="352" mass="40427">MAPLKEVIDRWHNDFLRDDLLRKEVDRLRKELDPQFQEEGVRCPQCNANILDNIDSWREHVASDPQHQQKLSIESEVHDAYMRIYQAFRDATVQLYAEETVNVDASRNGPQRPAVPPSNPIRALSSPQSSQDDDSTSVMIPQPETRPISQDQLVAEVKGIYAGLTMVETKCIEVDNKQSSNELGFAVRITETVMRRWGDTNTLPFLHTLLVFVNHVTRFPAAISHIEGEFPWKLTALMLNSLLVSCAADYEIHSDFRLPERGQTPRPLPEDFAMRGLIYAEDYFPDEWFKNHKIDEDETYFELGSMAEERKDRILSLGRAIATSGSWLIWNPKARQFSVPAKYDVKLEDIPV</sequence>
<reference evidence="2 3" key="1">
    <citation type="submission" date="2017-06" db="EMBL/GenBank/DDBJ databases">
        <title>Comparative genomic analysis of Ambrosia Fusariam Clade fungi.</title>
        <authorList>
            <person name="Stajich J.E."/>
            <person name="Carrillo J."/>
            <person name="Kijimoto T."/>
            <person name="Eskalen A."/>
            <person name="O'Donnell K."/>
            <person name="Kasson M."/>
        </authorList>
    </citation>
    <scope>NUCLEOTIDE SEQUENCE [LARGE SCALE GENOMIC DNA]</scope>
    <source>
        <strain evidence="2">UCR3666</strain>
    </source>
</reference>
<dbReference type="EMBL" id="NKUJ01000489">
    <property type="protein sequence ID" value="RMJ03714.1"/>
    <property type="molecule type" value="Genomic_DNA"/>
</dbReference>
<proteinExistence type="predicted"/>
<feature type="region of interest" description="Disordered" evidence="1">
    <location>
        <begin position="104"/>
        <end position="145"/>
    </location>
</feature>
<dbReference type="STRING" id="2010991.A0A3M2REY0"/>
<organism evidence="2 3">
    <name type="scientific">Fusarium kuroshium</name>
    <dbReference type="NCBI Taxonomy" id="2010991"/>
    <lineage>
        <taxon>Eukaryota</taxon>
        <taxon>Fungi</taxon>
        <taxon>Dikarya</taxon>
        <taxon>Ascomycota</taxon>
        <taxon>Pezizomycotina</taxon>
        <taxon>Sordariomycetes</taxon>
        <taxon>Hypocreomycetidae</taxon>
        <taxon>Hypocreales</taxon>
        <taxon>Nectriaceae</taxon>
        <taxon>Fusarium</taxon>
        <taxon>Fusarium solani species complex</taxon>
    </lineage>
</organism>